<keyword evidence="7" id="KW-0460">Magnesium</keyword>
<dbReference type="InterPro" id="IPR043519">
    <property type="entry name" value="NT_sf"/>
</dbReference>
<dbReference type="GO" id="GO:0003723">
    <property type="term" value="F:RNA binding"/>
    <property type="evidence" value="ECO:0007669"/>
    <property type="project" value="UniProtKB-KW"/>
</dbReference>
<name>A0A956NID0_UNCEI</name>
<dbReference type="PANTHER" id="PTHR47545:SF1">
    <property type="entry name" value="MULTIFUNCTIONAL CCA PROTEIN"/>
    <property type="match status" value="1"/>
</dbReference>
<reference evidence="11" key="2">
    <citation type="journal article" date="2021" name="Microbiome">
        <title>Successional dynamics and alternative stable states in a saline activated sludge microbial community over 9 years.</title>
        <authorList>
            <person name="Wang Y."/>
            <person name="Ye J."/>
            <person name="Ju F."/>
            <person name="Liu L."/>
            <person name="Boyd J.A."/>
            <person name="Deng Y."/>
            <person name="Parks D.H."/>
            <person name="Jiang X."/>
            <person name="Yin X."/>
            <person name="Woodcroft B.J."/>
            <person name="Tyson G.W."/>
            <person name="Hugenholtz P."/>
            <person name="Polz M.F."/>
            <person name="Zhang T."/>
        </authorList>
    </citation>
    <scope>NUCLEOTIDE SEQUENCE</scope>
    <source>
        <strain evidence="11">HKST-UBA02</strain>
    </source>
</reference>
<evidence type="ECO:0000256" key="5">
    <source>
        <dbReference type="ARBA" id="ARBA00022741"/>
    </source>
</evidence>
<dbReference type="EMBL" id="JAGQHS010000586">
    <property type="protein sequence ID" value="MCA9759883.1"/>
    <property type="molecule type" value="Genomic_DNA"/>
</dbReference>
<evidence type="ECO:0000259" key="10">
    <source>
        <dbReference type="Pfam" id="PF01743"/>
    </source>
</evidence>
<dbReference type="Gene3D" id="3.30.460.10">
    <property type="entry name" value="Beta Polymerase, domain 2"/>
    <property type="match status" value="1"/>
</dbReference>
<dbReference type="Gene3D" id="1.10.3090.10">
    <property type="entry name" value="cca-adding enzyme, domain 2"/>
    <property type="match status" value="1"/>
</dbReference>
<accession>A0A956NID0</accession>
<keyword evidence="1 9" id="KW-0808">Transferase</keyword>
<evidence type="ECO:0000256" key="4">
    <source>
        <dbReference type="ARBA" id="ARBA00022723"/>
    </source>
</evidence>
<evidence type="ECO:0000256" key="1">
    <source>
        <dbReference type="ARBA" id="ARBA00022679"/>
    </source>
</evidence>
<dbReference type="AlphaFoldDB" id="A0A956NID0"/>
<dbReference type="PANTHER" id="PTHR47545">
    <property type="entry name" value="MULTIFUNCTIONAL CCA PROTEIN"/>
    <property type="match status" value="1"/>
</dbReference>
<keyword evidence="3 11" id="KW-0548">Nucleotidyltransferase</keyword>
<protein>
    <submittedName>
        <fullName evidence="11">Polynucleotide adenylyltransferase</fullName>
    </submittedName>
</protein>
<dbReference type="GO" id="GO:0005524">
    <property type="term" value="F:ATP binding"/>
    <property type="evidence" value="ECO:0007669"/>
    <property type="project" value="UniProtKB-KW"/>
</dbReference>
<feature type="non-terminal residue" evidence="11">
    <location>
        <position position="185"/>
    </location>
</feature>
<evidence type="ECO:0000313" key="12">
    <source>
        <dbReference type="Proteomes" id="UP000739538"/>
    </source>
</evidence>
<gene>
    <name evidence="11" type="ORF">KDA27_29065</name>
</gene>
<keyword evidence="2" id="KW-0819">tRNA processing</keyword>
<evidence type="ECO:0000256" key="9">
    <source>
        <dbReference type="RuleBase" id="RU003953"/>
    </source>
</evidence>
<dbReference type="Pfam" id="PF01743">
    <property type="entry name" value="PolyA_pol"/>
    <property type="match status" value="1"/>
</dbReference>
<dbReference type="InterPro" id="IPR002646">
    <property type="entry name" value="PolA_pol_head_dom"/>
</dbReference>
<proteinExistence type="inferred from homology"/>
<dbReference type="GO" id="GO:0046872">
    <property type="term" value="F:metal ion binding"/>
    <property type="evidence" value="ECO:0007669"/>
    <property type="project" value="UniProtKB-KW"/>
</dbReference>
<organism evidence="11 12">
    <name type="scientific">Eiseniibacteriota bacterium</name>
    <dbReference type="NCBI Taxonomy" id="2212470"/>
    <lineage>
        <taxon>Bacteria</taxon>
        <taxon>Candidatus Eiseniibacteriota</taxon>
    </lineage>
</organism>
<evidence type="ECO:0000256" key="7">
    <source>
        <dbReference type="ARBA" id="ARBA00022842"/>
    </source>
</evidence>
<keyword evidence="4" id="KW-0479">Metal-binding</keyword>
<comment type="similarity">
    <text evidence="9">Belongs to the tRNA nucleotidyltransferase/poly(A) polymerase family.</text>
</comment>
<dbReference type="SUPFAM" id="SSF81301">
    <property type="entry name" value="Nucleotidyltransferase"/>
    <property type="match status" value="1"/>
</dbReference>
<dbReference type="GO" id="GO:0008033">
    <property type="term" value="P:tRNA processing"/>
    <property type="evidence" value="ECO:0007669"/>
    <property type="project" value="UniProtKB-KW"/>
</dbReference>
<dbReference type="Proteomes" id="UP000739538">
    <property type="component" value="Unassembled WGS sequence"/>
</dbReference>
<dbReference type="GO" id="GO:0016779">
    <property type="term" value="F:nucleotidyltransferase activity"/>
    <property type="evidence" value="ECO:0007669"/>
    <property type="project" value="UniProtKB-KW"/>
</dbReference>
<reference evidence="11" key="1">
    <citation type="submission" date="2020-04" db="EMBL/GenBank/DDBJ databases">
        <authorList>
            <person name="Zhang T."/>
        </authorList>
    </citation>
    <scope>NUCLEOTIDE SEQUENCE</scope>
    <source>
        <strain evidence="11">HKST-UBA02</strain>
    </source>
</reference>
<dbReference type="SUPFAM" id="SSF81891">
    <property type="entry name" value="Poly A polymerase C-terminal region-like"/>
    <property type="match status" value="1"/>
</dbReference>
<comment type="caution">
    <text evidence="11">The sequence shown here is derived from an EMBL/GenBank/DDBJ whole genome shotgun (WGS) entry which is preliminary data.</text>
</comment>
<dbReference type="InterPro" id="IPR050124">
    <property type="entry name" value="tRNA_CCA-adding_enzyme"/>
</dbReference>
<evidence type="ECO:0000313" key="11">
    <source>
        <dbReference type="EMBL" id="MCA9759883.1"/>
    </source>
</evidence>
<evidence type="ECO:0000256" key="6">
    <source>
        <dbReference type="ARBA" id="ARBA00022840"/>
    </source>
</evidence>
<sequence length="185" mass="20240">GGVPKDFDVEVYGLGLDRLTELLRRHGRVHAVGRSFGVLKLCLPGGLDVDVSLPRRESKAGRGHKGFLVEPDPQLRLEEAAARRDFTINAMAYDPVAGELLDPFHGRADLAARILRHVGPAFAEDPLRVLRGMQLAGRFGLAMSPETALLARSLFGEHDTLSVERVWAEWEKWAGKSTRPSAGLA</sequence>
<keyword evidence="5" id="KW-0547">Nucleotide-binding</keyword>
<feature type="domain" description="Poly A polymerase head" evidence="10">
    <location>
        <begin position="4"/>
        <end position="116"/>
    </location>
</feature>
<evidence type="ECO:0000256" key="3">
    <source>
        <dbReference type="ARBA" id="ARBA00022695"/>
    </source>
</evidence>
<evidence type="ECO:0000256" key="2">
    <source>
        <dbReference type="ARBA" id="ARBA00022694"/>
    </source>
</evidence>
<keyword evidence="8 9" id="KW-0694">RNA-binding</keyword>
<evidence type="ECO:0000256" key="8">
    <source>
        <dbReference type="ARBA" id="ARBA00022884"/>
    </source>
</evidence>
<feature type="non-terminal residue" evidence="11">
    <location>
        <position position="1"/>
    </location>
</feature>
<keyword evidence="6" id="KW-0067">ATP-binding</keyword>